<sequence>MSAPLLEVQSLSITFNPLGGTPVAAVKGLSFRLDRGETLVLVGESGSGKSASALAIPGLLPKGTGISGAIRFAGDDLTQRPEAELRALRGNRIGMIFQEPMTALNPLHRVGDQIGETLRLHRGLSNAAARAKVLALLAEVGIDRAEERIDAFPHQLSGGQRQRVMIAAALACDPDLLIADEPTTALDVTLQAQILTLLKRLQAERGLGILFITHDFGVVRRMADRIAVLRYGECVEYGNAAEVLTRPHADYTKELLAAEPSGRPAPVPNSAPEVLRGEALSVRFGGRHWWGGAKPGFLALNEISVTLRAGETLGVVGESGSGKSTLGLRLLRLLAGGGQVSLLGQNLDRLSRPALRTARRQMQVVFQDPFGSLSPRLSVGEIIGEGLTVHPDGRDPVAAVADALRDVGLDPAMADRYPHEFSGGQRQRIALARALILRPQVLILDEPTSALDRSLQGQLIDLLRQLQAERGLAYLFISHDLAVVRALSHRVMVLKDGRIVESGPAELVLRQPQAEYTKALLAAAGI</sequence>
<dbReference type="OrthoDB" id="9802264at2"/>
<dbReference type="NCBIfam" id="NF007739">
    <property type="entry name" value="PRK10419.1"/>
    <property type="match status" value="2"/>
</dbReference>
<evidence type="ECO:0000256" key="5">
    <source>
        <dbReference type="ARBA" id="ARBA00022741"/>
    </source>
</evidence>
<evidence type="ECO:0000256" key="2">
    <source>
        <dbReference type="ARBA" id="ARBA00005417"/>
    </source>
</evidence>
<comment type="caution">
    <text evidence="9">The sequence shown here is derived from an EMBL/GenBank/DDBJ whole genome shotgun (WGS) entry which is preliminary data.</text>
</comment>
<dbReference type="RefSeq" id="WP_094409429.1">
    <property type="nucleotide sequence ID" value="NZ_BMJZ01000002.1"/>
</dbReference>
<dbReference type="InterPro" id="IPR050388">
    <property type="entry name" value="ABC_Ni/Peptide_Import"/>
</dbReference>
<evidence type="ECO:0000313" key="10">
    <source>
        <dbReference type="Proteomes" id="UP000216361"/>
    </source>
</evidence>
<dbReference type="InterPro" id="IPR003593">
    <property type="entry name" value="AAA+_ATPase"/>
</dbReference>
<dbReference type="EMBL" id="NOXS01000033">
    <property type="protein sequence ID" value="OYQ17867.1"/>
    <property type="molecule type" value="Genomic_DNA"/>
</dbReference>
<organism evidence="9 10">
    <name type="scientific">Elstera cyanobacteriorum</name>
    <dbReference type="NCBI Taxonomy" id="2022747"/>
    <lineage>
        <taxon>Bacteria</taxon>
        <taxon>Pseudomonadati</taxon>
        <taxon>Pseudomonadota</taxon>
        <taxon>Alphaproteobacteria</taxon>
        <taxon>Rhodospirillales</taxon>
        <taxon>Rhodospirillaceae</taxon>
        <taxon>Elstera</taxon>
    </lineage>
</organism>
<evidence type="ECO:0000256" key="6">
    <source>
        <dbReference type="ARBA" id="ARBA00022840"/>
    </source>
</evidence>
<dbReference type="GO" id="GO:0005524">
    <property type="term" value="F:ATP binding"/>
    <property type="evidence" value="ECO:0007669"/>
    <property type="project" value="UniProtKB-KW"/>
</dbReference>
<protein>
    <submittedName>
        <fullName evidence="9">Microcin ABC transporter ATP-binding protein</fullName>
    </submittedName>
</protein>
<keyword evidence="5" id="KW-0547">Nucleotide-binding</keyword>
<evidence type="ECO:0000256" key="7">
    <source>
        <dbReference type="ARBA" id="ARBA00023136"/>
    </source>
</evidence>
<name>A0A255XLM4_9PROT</name>
<dbReference type="Proteomes" id="UP000216361">
    <property type="component" value="Unassembled WGS sequence"/>
</dbReference>
<dbReference type="CDD" id="cd03257">
    <property type="entry name" value="ABC_NikE_OppD_transporters"/>
    <property type="match status" value="2"/>
</dbReference>
<evidence type="ECO:0000256" key="1">
    <source>
        <dbReference type="ARBA" id="ARBA00004417"/>
    </source>
</evidence>
<dbReference type="AlphaFoldDB" id="A0A255XLM4"/>
<dbReference type="PANTHER" id="PTHR43297">
    <property type="entry name" value="OLIGOPEPTIDE TRANSPORT ATP-BINDING PROTEIN APPD"/>
    <property type="match status" value="1"/>
</dbReference>
<proteinExistence type="inferred from homology"/>
<dbReference type="FunFam" id="3.40.50.300:FF:000016">
    <property type="entry name" value="Oligopeptide ABC transporter ATP-binding component"/>
    <property type="match status" value="1"/>
</dbReference>
<dbReference type="SUPFAM" id="SSF52540">
    <property type="entry name" value="P-loop containing nucleoside triphosphate hydrolases"/>
    <property type="match status" value="2"/>
</dbReference>
<keyword evidence="10" id="KW-1185">Reference proteome</keyword>
<comment type="subcellular location">
    <subcellularLocation>
        <location evidence="1">Cell inner membrane</location>
        <topology evidence="1">Peripheral membrane protein</topology>
    </subcellularLocation>
</comment>
<dbReference type="GO" id="GO:0055085">
    <property type="term" value="P:transmembrane transport"/>
    <property type="evidence" value="ECO:0007669"/>
    <property type="project" value="UniProtKB-ARBA"/>
</dbReference>
<dbReference type="NCBIfam" id="NF008453">
    <property type="entry name" value="PRK11308.1"/>
    <property type="match status" value="2"/>
</dbReference>
<dbReference type="Pfam" id="PF00005">
    <property type="entry name" value="ABC_tran"/>
    <property type="match status" value="2"/>
</dbReference>
<evidence type="ECO:0000256" key="3">
    <source>
        <dbReference type="ARBA" id="ARBA00022448"/>
    </source>
</evidence>
<comment type="similarity">
    <text evidence="2">Belongs to the ABC transporter superfamily.</text>
</comment>
<dbReference type="PROSITE" id="PS00211">
    <property type="entry name" value="ABC_TRANSPORTER_1"/>
    <property type="match status" value="2"/>
</dbReference>
<reference evidence="9 10" key="1">
    <citation type="submission" date="2017-07" db="EMBL/GenBank/DDBJ databases">
        <title>Elstera cyanobacteriorum sp. nov., a novel bacterium isolated from cyanobacterial aggregates in a eutrophic lake.</title>
        <authorList>
            <person name="Cai H."/>
        </authorList>
    </citation>
    <scope>NUCLEOTIDE SEQUENCE [LARGE SCALE GENOMIC DNA]</scope>
    <source>
        <strain evidence="9 10">TH019</strain>
    </source>
</reference>
<gene>
    <name evidence="9" type="ORF">CHR90_12900</name>
</gene>
<keyword evidence="6 9" id="KW-0067">ATP-binding</keyword>
<evidence type="ECO:0000256" key="4">
    <source>
        <dbReference type="ARBA" id="ARBA00022475"/>
    </source>
</evidence>
<dbReference type="GO" id="GO:0016887">
    <property type="term" value="F:ATP hydrolysis activity"/>
    <property type="evidence" value="ECO:0007669"/>
    <property type="project" value="InterPro"/>
</dbReference>
<dbReference type="GO" id="GO:0005886">
    <property type="term" value="C:plasma membrane"/>
    <property type="evidence" value="ECO:0007669"/>
    <property type="project" value="UniProtKB-SubCell"/>
</dbReference>
<dbReference type="SMART" id="SM00382">
    <property type="entry name" value="AAA"/>
    <property type="match status" value="2"/>
</dbReference>
<dbReference type="Gene3D" id="3.40.50.300">
    <property type="entry name" value="P-loop containing nucleotide triphosphate hydrolases"/>
    <property type="match status" value="2"/>
</dbReference>
<keyword evidence="4" id="KW-1003">Cell membrane</keyword>
<dbReference type="InterPro" id="IPR017871">
    <property type="entry name" value="ABC_transporter-like_CS"/>
</dbReference>
<dbReference type="InterPro" id="IPR003439">
    <property type="entry name" value="ABC_transporter-like_ATP-bd"/>
</dbReference>
<dbReference type="PANTHER" id="PTHR43297:SF2">
    <property type="entry name" value="DIPEPTIDE TRANSPORT ATP-BINDING PROTEIN DPPD"/>
    <property type="match status" value="1"/>
</dbReference>
<dbReference type="InterPro" id="IPR027417">
    <property type="entry name" value="P-loop_NTPase"/>
</dbReference>
<feature type="domain" description="ABC transporter" evidence="8">
    <location>
        <begin position="8"/>
        <end position="256"/>
    </location>
</feature>
<accession>A0A255XLM4</accession>
<evidence type="ECO:0000259" key="8">
    <source>
        <dbReference type="PROSITE" id="PS50893"/>
    </source>
</evidence>
<keyword evidence="7" id="KW-0472">Membrane</keyword>
<dbReference type="PROSITE" id="PS50893">
    <property type="entry name" value="ABC_TRANSPORTER_2"/>
    <property type="match status" value="2"/>
</dbReference>
<keyword evidence="3" id="KW-0813">Transport</keyword>
<feature type="domain" description="ABC transporter" evidence="8">
    <location>
        <begin position="275"/>
        <end position="521"/>
    </location>
</feature>
<evidence type="ECO:0000313" key="9">
    <source>
        <dbReference type="EMBL" id="OYQ17867.1"/>
    </source>
</evidence>